<dbReference type="Gene3D" id="2.40.110.10">
    <property type="entry name" value="Butyryl-CoA Dehydrogenase, subunit A, domain 2"/>
    <property type="match status" value="1"/>
</dbReference>
<feature type="domain" description="Acyl-CoA dehydrogenase C-terminal" evidence="2">
    <location>
        <begin position="316"/>
        <end position="453"/>
    </location>
</feature>
<dbReference type="GO" id="GO:0050660">
    <property type="term" value="F:flavin adenine dinucleotide binding"/>
    <property type="evidence" value="ECO:0007669"/>
    <property type="project" value="InterPro"/>
</dbReference>
<evidence type="ECO:0000259" key="2">
    <source>
        <dbReference type="Pfam" id="PF08028"/>
    </source>
</evidence>
<dbReference type="GO" id="GO:0006552">
    <property type="term" value="P:L-leucine catabolic process"/>
    <property type="evidence" value="ECO:0007669"/>
    <property type="project" value="TreeGrafter"/>
</dbReference>
<protein>
    <submittedName>
        <fullName evidence="3">Acyl-CoA dehydrogenase probable dibenzothiophene desulfurization enzyme</fullName>
    </submittedName>
</protein>
<dbReference type="EMBL" id="FXAN01000034">
    <property type="protein sequence ID" value="SMF98745.1"/>
    <property type="molecule type" value="Genomic_DNA"/>
</dbReference>
<gene>
    <name evidence="3" type="ORF">BSIN_2031</name>
</gene>
<dbReference type="CDD" id="cd01163">
    <property type="entry name" value="DszC"/>
    <property type="match status" value="1"/>
</dbReference>
<dbReference type="AlphaFoldDB" id="A0A238H0H9"/>
<dbReference type="Gene3D" id="1.10.540.10">
    <property type="entry name" value="Acyl-CoA dehydrogenase/oxidase, N-terminal domain"/>
    <property type="match status" value="1"/>
</dbReference>
<reference evidence="3 4" key="1">
    <citation type="submission" date="2017-04" db="EMBL/GenBank/DDBJ databases">
        <authorList>
            <person name="Afonso C.L."/>
            <person name="Miller P.J."/>
            <person name="Scott M.A."/>
            <person name="Spackman E."/>
            <person name="Goraichik I."/>
            <person name="Dimitrov K.M."/>
            <person name="Suarez D.L."/>
            <person name="Swayne D.E."/>
        </authorList>
    </citation>
    <scope>NUCLEOTIDE SEQUENCE [LARGE SCALE GENOMIC DNA]</scope>
    <source>
        <strain evidence="3">LMG 28154</strain>
    </source>
</reference>
<dbReference type="PANTHER" id="PTHR43884">
    <property type="entry name" value="ACYL-COA DEHYDROGENASE"/>
    <property type="match status" value="1"/>
</dbReference>
<dbReference type="Pfam" id="PF08028">
    <property type="entry name" value="Acyl-CoA_dh_2"/>
    <property type="match status" value="1"/>
</dbReference>
<accession>A0A238H0H9</accession>
<dbReference type="InterPro" id="IPR009100">
    <property type="entry name" value="AcylCoA_DH/oxidase_NM_dom_sf"/>
</dbReference>
<sequence length="480" mass="52375">MTRMRGRGGCGRRQSPLAAARHACRLSAANLLHRITKAEIHGSSATRAFLYCWSHHWRACGSYASAPHSTTRIPRMNAPHVAIADNRLQAALDALPTLAKAIGTDAAARETRRELPYDGFKLFRRSELGQLRIPAEWGGLGGSLEDLFQVITALAAEDSNLAHALRIHYDVTETLRLSPRTPFNDVQTRRVLAGAIFGGASTERGTARPGENTARLRRDGEHFRATGKKYYATGTAFSDYARINVQDEQGTDVAIVIPVDREGVQLLDDWDGMGQRMTASGSLLLDDVLVHADEFVERDGSTLIGRHTGALRQLHLVATAAGIVRNVVADARGYVIKHGRPVLHSPAPSAREDQFIQQVIGELSAHSHAIDALVRDNARALDRSSDAIRANVADADALVLDSALATARTQLVVGKLALHAAERMFEAGGASATSRAHNFDRHWRNLRTIFSHNPLLHKARVVGDYELNGVTTHLNEGRVF</sequence>
<dbReference type="GO" id="GO:0008470">
    <property type="term" value="F:3-methylbutanoyl-CoA dehydrogenase activity"/>
    <property type="evidence" value="ECO:0007669"/>
    <property type="project" value="TreeGrafter"/>
</dbReference>
<dbReference type="InterPro" id="IPR037069">
    <property type="entry name" value="AcylCoA_DH/ox_N_sf"/>
</dbReference>
<dbReference type="Proteomes" id="UP000198460">
    <property type="component" value="Unassembled WGS sequence"/>
</dbReference>
<proteinExistence type="predicted"/>
<dbReference type="InterPro" id="IPR046373">
    <property type="entry name" value="Acyl-CoA_Oxase/DH_mid-dom_sf"/>
</dbReference>
<evidence type="ECO:0000256" key="1">
    <source>
        <dbReference type="ARBA" id="ARBA00023002"/>
    </source>
</evidence>
<evidence type="ECO:0000313" key="4">
    <source>
        <dbReference type="Proteomes" id="UP000198460"/>
    </source>
</evidence>
<name>A0A238H0H9_9BURK</name>
<keyword evidence="1" id="KW-0560">Oxidoreductase</keyword>
<organism evidence="3 4">
    <name type="scientific">Burkholderia singularis</name>
    <dbReference type="NCBI Taxonomy" id="1503053"/>
    <lineage>
        <taxon>Bacteria</taxon>
        <taxon>Pseudomonadati</taxon>
        <taxon>Pseudomonadota</taxon>
        <taxon>Betaproteobacteria</taxon>
        <taxon>Burkholderiales</taxon>
        <taxon>Burkholderiaceae</taxon>
        <taxon>Burkholderia</taxon>
        <taxon>pseudomallei group</taxon>
    </lineage>
</organism>
<dbReference type="SUPFAM" id="SSF56645">
    <property type="entry name" value="Acyl-CoA dehydrogenase NM domain-like"/>
    <property type="match status" value="1"/>
</dbReference>
<dbReference type="SUPFAM" id="SSF47203">
    <property type="entry name" value="Acyl-CoA dehydrogenase C-terminal domain-like"/>
    <property type="match status" value="1"/>
</dbReference>
<dbReference type="InterPro" id="IPR013107">
    <property type="entry name" value="Acyl-CoA_DH_C"/>
</dbReference>
<dbReference type="InterPro" id="IPR036250">
    <property type="entry name" value="AcylCo_DH-like_C"/>
</dbReference>
<dbReference type="PANTHER" id="PTHR43884:SF12">
    <property type="entry name" value="ISOVALERYL-COA DEHYDROGENASE, MITOCHONDRIAL-RELATED"/>
    <property type="match status" value="1"/>
</dbReference>
<evidence type="ECO:0000313" key="3">
    <source>
        <dbReference type="EMBL" id="SMF98745.1"/>
    </source>
</evidence>
<dbReference type="Gene3D" id="1.20.140.10">
    <property type="entry name" value="Butyryl-CoA Dehydrogenase, subunit A, domain 3"/>
    <property type="match status" value="1"/>
</dbReference>